<evidence type="ECO:0000256" key="2">
    <source>
        <dbReference type="ARBA" id="ARBA00023002"/>
    </source>
</evidence>
<evidence type="ECO:0000313" key="4">
    <source>
        <dbReference type="EMBL" id="KZV89053.1"/>
    </source>
</evidence>
<dbReference type="OrthoDB" id="5283654at2759"/>
<dbReference type="InterPro" id="IPR051609">
    <property type="entry name" value="NmrA/Isoflavone_reductase-like"/>
</dbReference>
<accession>A0A165FIH9</accession>
<dbReference type="Proteomes" id="UP000077266">
    <property type="component" value="Unassembled WGS sequence"/>
</dbReference>
<dbReference type="SUPFAM" id="SSF51735">
    <property type="entry name" value="NAD(P)-binding Rossmann-fold domains"/>
    <property type="match status" value="1"/>
</dbReference>
<evidence type="ECO:0000259" key="3">
    <source>
        <dbReference type="Pfam" id="PF05368"/>
    </source>
</evidence>
<dbReference type="Gene3D" id="3.40.50.720">
    <property type="entry name" value="NAD(P)-binding Rossmann-like Domain"/>
    <property type="match status" value="1"/>
</dbReference>
<dbReference type="GO" id="GO:0016491">
    <property type="term" value="F:oxidoreductase activity"/>
    <property type="evidence" value="ECO:0007669"/>
    <property type="project" value="UniProtKB-KW"/>
</dbReference>
<dbReference type="PANTHER" id="PTHR47706">
    <property type="entry name" value="NMRA-LIKE FAMILY PROTEIN"/>
    <property type="match status" value="1"/>
</dbReference>
<evidence type="ECO:0000256" key="1">
    <source>
        <dbReference type="ARBA" id="ARBA00022857"/>
    </source>
</evidence>
<protein>
    <submittedName>
        <fullName evidence="4">NAD(P)-binding protein</fullName>
    </submittedName>
</protein>
<keyword evidence="5" id="KW-1185">Reference proteome</keyword>
<dbReference type="Pfam" id="PF05368">
    <property type="entry name" value="NmrA"/>
    <property type="match status" value="1"/>
</dbReference>
<organism evidence="4 5">
    <name type="scientific">Exidia glandulosa HHB12029</name>
    <dbReference type="NCBI Taxonomy" id="1314781"/>
    <lineage>
        <taxon>Eukaryota</taxon>
        <taxon>Fungi</taxon>
        <taxon>Dikarya</taxon>
        <taxon>Basidiomycota</taxon>
        <taxon>Agaricomycotina</taxon>
        <taxon>Agaricomycetes</taxon>
        <taxon>Auriculariales</taxon>
        <taxon>Exidiaceae</taxon>
        <taxon>Exidia</taxon>
    </lineage>
</organism>
<gene>
    <name evidence="4" type="ORF">EXIGLDRAFT_722034</name>
</gene>
<dbReference type="STRING" id="1314781.A0A165FIH9"/>
<keyword evidence="1" id="KW-0521">NADP</keyword>
<proteinExistence type="predicted"/>
<dbReference type="InterPro" id="IPR008030">
    <property type="entry name" value="NmrA-like"/>
</dbReference>
<sequence>MSRNAYNTFAVAGASGSIGQAIARELLARGTNVTALSRTTLKDTVEGLEVRTVDYSDKTSLVEALRGVDVLVSTLSGGGYATQPALADAAKEAGVKLFAPSEFGMVTENTTYGLLGAKAQLHKYLESIGLPYVRLYTGMWSDVIFTPFFGYDLANRRVKLAGDGSASQSYTSEFDAAYYFAYILTHLPAERLAWSSFRLEGDRLTNLEAVRALEDFVGANFEIEWEDTEALKKKCEDEGLLNTIPENLRILWAEGYGTVGKNDNDLVPGWKPLTVAEALREYYTV</sequence>
<evidence type="ECO:0000313" key="5">
    <source>
        <dbReference type="Proteomes" id="UP000077266"/>
    </source>
</evidence>
<dbReference type="EMBL" id="KV426083">
    <property type="protein sequence ID" value="KZV89053.1"/>
    <property type="molecule type" value="Genomic_DNA"/>
</dbReference>
<dbReference type="Gene3D" id="3.90.25.10">
    <property type="entry name" value="UDP-galactose 4-epimerase, domain 1"/>
    <property type="match status" value="1"/>
</dbReference>
<dbReference type="InParanoid" id="A0A165FIH9"/>
<dbReference type="AlphaFoldDB" id="A0A165FIH9"/>
<reference evidence="4 5" key="1">
    <citation type="journal article" date="2016" name="Mol. Biol. Evol.">
        <title>Comparative Genomics of Early-Diverging Mushroom-Forming Fungi Provides Insights into the Origins of Lignocellulose Decay Capabilities.</title>
        <authorList>
            <person name="Nagy L.G."/>
            <person name="Riley R."/>
            <person name="Tritt A."/>
            <person name="Adam C."/>
            <person name="Daum C."/>
            <person name="Floudas D."/>
            <person name="Sun H."/>
            <person name="Yadav J.S."/>
            <person name="Pangilinan J."/>
            <person name="Larsson K.H."/>
            <person name="Matsuura K."/>
            <person name="Barry K."/>
            <person name="Labutti K."/>
            <person name="Kuo R."/>
            <person name="Ohm R.A."/>
            <person name="Bhattacharya S.S."/>
            <person name="Shirouzu T."/>
            <person name="Yoshinaga Y."/>
            <person name="Martin F.M."/>
            <person name="Grigoriev I.V."/>
            <person name="Hibbett D.S."/>
        </authorList>
    </citation>
    <scope>NUCLEOTIDE SEQUENCE [LARGE SCALE GENOMIC DNA]</scope>
    <source>
        <strain evidence="4 5">HHB12029</strain>
    </source>
</reference>
<keyword evidence="2" id="KW-0560">Oxidoreductase</keyword>
<feature type="domain" description="NmrA-like" evidence="3">
    <location>
        <begin position="8"/>
        <end position="246"/>
    </location>
</feature>
<dbReference type="InterPro" id="IPR036291">
    <property type="entry name" value="NAD(P)-bd_dom_sf"/>
</dbReference>
<dbReference type="PANTHER" id="PTHR47706:SF9">
    <property type="entry name" value="NMRA-LIKE DOMAIN-CONTAINING PROTEIN-RELATED"/>
    <property type="match status" value="1"/>
</dbReference>
<name>A0A165FIH9_EXIGL</name>